<feature type="compositionally biased region" description="Low complexity" evidence="1">
    <location>
        <begin position="29"/>
        <end position="41"/>
    </location>
</feature>
<dbReference type="CDD" id="cd02440">
    <property type="entry name" value="AdoMet_MTases"/>
    <property type="match status" value="1"/>
</dbReference>
<dbReference type="SUPFAM" id="SSF53335">
    <property type="entry name" value="S-adenosyl-L-methionine-dependent methyltransferases"/>
    <property type="match status" value="1"/>
</dbReference>
<gene>
    <name evidence="3" type="ORF">CLAU1311_LOCUS2315</name>
</gene>
<dbReference type="AlphaFoldDB" id="A0A7S2Z026"/>
<dbReference type="InterPro" id="IPR025714">
    <property type="entry name" value="Methyltranfer_dom"/>
</dbReference>
<dbReference type="Gene3D" id="3.40.50.150">
    <property type="entry name" value="Vaccinia Virus protein VP39"/>
    <property type="match status" value="1"/>
</dbReference>
<feature type="region of interest" description="Disordered" evidence="1">
    <location>
        <begin position="19"/>
        <end position="50"/>
    </location>
</feature>
<evidence type="ECO:0000256" key="1">
    <source>
        <dbReference type="SAM" id="MobiDB-lite"/>
    </source>
</evidence>
<evidence type="ECO:0000313" key="3">
    <source>
        <dbReference type="EMBL" id="CAE0014938.1"/>
    </source>
</evidence>
<dbReference type="EMBL" id="HBHU01003570">
    <property type="protein sequence ID" value="CAE0014938.1"/>
    <property type="molecule type" value="Transcribed_RNA"/>
</dbReference>
<feature type="domain" description="Methyltransferase" evidence="2">
    <location>
        <begin position="84"/>
        <end position="216"/>
    </location>
</feature>
<organism evidence="3">
    <name type="scientific">Chloropicon laureae</name>
    <dbReference type="NCBI Taxonomy" id="464258"/>
    <lineage>
        <taxon>Eukaryota</taxon>
        <taxon>Viridiplantae</taxon>
        <taxon>Chlorophyta</taxon>
        <taxon>Chloropicophyceae</taxon>
        <taxon>Chloropicales</taxon>
        <taxon>Chloropicaceae</taxon>
        <taxon>Chloropicon</taxon>
    </lineage>
</organism>
<dbReference type="PANTHER" id="PTHR42912:SF93">
    <property type="entry name" value="N6-ADENOSINE-METHYLTRANSFERASE TMT1A"/>
    <property type="match status" value="1"/>
</dbReference>
<dbReference type="InterPro" id="IPR029063">
    <property type="entry name" value="SAM-dependent_MTases_sf"/>
</dbReference>
<dbReference type="Pfam" id="PF13847">
    <property type="entry name" value="Methyltransf_31"/>
    <property type="match status" value="1"/>
</dbReference>
<dbReference type="PANTHER" id="PTHR42912">
    <property type="entry name" value="METHYLTRANSFERASE"/>
    <property type="match status" value="1"/>
</dbReference>
<dbReference type="GO" id="GO:0008168">
    <property type="term" value="F:methyltransferase activity"/>
    <property type="evidence" value="ECO:0007669"/>
    <property type="project" value="TreeGrafter"/>
</dbReference>
<name>A0A7S2Z026_9CHLO</name>
<reference evidence="3" key="1">
    <citation type="submission" date="2021-01" db="EMBL/GenBank/DDBJ databases">
        <authorList>
            <person name="Corre E."/>
            <person name="Pelletier E."/>
            <person name="Niang G."/>
            <person name="Scheremetjew M."/>
            <person name="Finn R."/>
            <person name="Kale V."/>
            <person name="Holt S."/>
            <person name="Cochrane G."/>
            <person name="Meng A."/>
            <person name="Brown T."/>
            <person name="Cohen L."/>
        </authorList>
    </citation>
    <scope>NUCLEOTIDE SEQUENCE</scope>
    <source>
        <strain evidence="3">RCC856</strain>
    </source>
</reference>
<proteinExistence type="predicted"/>
<evidence type="ECO:0000259" key="2">
    <source>
        <dbReference type="Pfam" id="PF13847"/>
    </source>
</evidence>
<protein>
    <recommendedName>
        <fullName evidence="2">Methyltransferase domain-containing protein</fullName>
    </recommendedName>
</protein>
<dbReference type="InterPro" id="IPR050508">
    <property type="entry name" value="Methyltransf_Superfamily"/>
</dbReference>
<accession>A0A7S2Z026</accession>
<sequence length="320" mass="34256">MSTLRRTVTRMLGARVCSSLGGARHGRPAPRGGRASHRAPPSAAFATKSGGDVYTHGHHSSVVSQHAARTAEDSAAFLLDRLQPGQKILDAGCGPGSISVGLAKAVGPKGELVAIDVDEGIVARAAATLATSGAANASCAVASLYDLSSFADDSFDVAYANQVLQHLSDPVAALAELRRVVRPGGLVAVRDADYSSMTGWPNEMAEWRRIYRQTCRKNNAEPDAGRYLVQWARAAGFASDAIEFSASLKVYSRAEDEQARRRWGEDWAERTLRSSFGKQALQYGVASADEMQAVAEAWQDWAETPESFFHYVNGEVIATV</sequence>